<dbReference type="GO" id="GO:0010494">
    <property type="term" value="C:cytoplasmic stress granule"/>
    <property type="evidence" value="ECO:0007669"/>
    <property type="project" value="TreeGrafter"/>
</dbReference>
<evidence type="ECO:0000256" key="2">
    <source>
        <dbReference type="ARBA" id="ARBA00061352"/>
    </source>
</evidence>
<dbReference type="PANTHER" id="PTHR22792:SF50">
    <property type="entry name" value="LA-RELATED PROTEIN 1B"/>
    <property type="match status" value="1"/>
</dbReference>
<feature type="compositionally biased region" description="Basic and acidic residues" evidence="4">
    <location>
        <begin position="28"/>
        <end position="54"/>
    </location>
</feature>
<evidence type="ECO:0000256" key="1">
    <source>
        <dbReference type="ARBA" id="ARBA00022884"/>
    </source>
</evidence>
<dbReference type="FunFam" id="1.10.10.10:FF:000131">
    <property type="entry name" value="la-related protein 1B isoform X2"/>
    <property type="match status" value="1"/>
</dbReference>
<reference evidence="6" key="1">
    <citation type="submission" date="2016-12" db="EMBL/GenBank/DDBJ databases">
        <title>Mouse lemur reference genome and diversity panel.</title>
        <authorList>
            <person name="Harris R."/>
            <person name="Larsen P."/>
            <person name="Liu Y."/>
            <person name="Hughes D.S."/>
            <person name="Murali S."/>
            <person name="Raveendran M."/>
            <person name="Korchina V."/>
            <person name="Wang M."/>
            <person name="Jhangiani S."/>
            <person name="Bandaranaike D."/>
            <person name="Bellair M."/>
            <person name="Blankenburg K."/>
            <person name="Chao H."/>
            <person name="Dahdouli M."/>
            <person name="Dinh H."/>
            <person name="Doddapaneni H."/>
            <person name="English A."/>
            <person name="Firestine M."/>
            <person name="Gnanaolivu R."/>
            <person name="Gross S."/>
            <person name="Hernandez B."/>
            <person name="Javaid M."/>
            <person name="Jayaseelan J."/>
            <person name="Jones J."/>
            <person name="Khan Z."/>
            <person name="Kovar C."/>
            <person name="Kurapati P."/>
            <person name="Le B."/>
            <person name="Lee S."/>
            <person name="Li M."/>
            <person name="Mathew T."/>
            <person name="Narasimhan A."/>
            <person name="Ngo D."/>
            <person name="Nguyen L."/>
            <person name="Okwuonu G."/>
            <person name="Ongeri F."/>
            <person name="Osuji N."/>
            <person name="Pu L.-L."/>
            <person name="Puazo M."/>
            <person name="Quiroz J."/>
            <person name="Raj R."/>
            <person name="Rajbhandari K."/>
            <person name="Reid J.G."/>
            <person name="Santibanez J."/>
            <person name="Sexton D."/>
            <person name="Skinner E."/>
            <person name="Vee V."/>
            <person name="Weissenberger G."/>
            <person name="Wu Y."/>
            <person name="Xin Y."/>
            <person name="Han Y."/>
            <person name="Campbell C."/>
            <person name="Brown A."/>
            <person name="Sullivan B."/>
            <person name="Shelton J."/>
            <person name="Brown S."/>
            <person name="Dudchenko O."/>
            <person name="Machol I."/>
            <person name="Durand N."/>
            <person name="Shamim M."/>
            <person name="Lieberman A."/>
            <person name="Muzny D.M."/>
            <person name="Richards S."/>
            <person name="Yoder A."/>
            <person name="Worley K.C."/>
            <person name="Rogers J."/>
            <person name="Gibbs R.A."/>
        </authorList>
    </citation>
    <scope>NUCLEOTIDE SEQUENCE [LARGE SCALE GENOMIC DNA]</scope>
</reference>
<dbReference type="GeneTree" id="ENSGT00940000154718"/>
<evidence type="ECO:0000313" key="6">
    <source>
        <dbReference type="Ensembl" id="ENSMICP00000033737.1"/>
    </source>
</evidence>
<dbReference type="GO" id="GO:0003723">
    <property type="term" value="F:RNA binding"/>
    <property type="evidence" value="ECO:0007669"/>
    <property type="project" value="UniProtKB-UniRule"/>
</dbReference>
<evidence type="ECO:0000313" key="7">
    <source>
        <dbReference type="Proteomes" id="UP000694394"/>
    </source>
</evidence>
<reference evidence="6" key="2">
    <citation type="submission" date="2025-08" db="UniProtKB">
        <authorList>
            <consortium name="Ensembl"/>
        </authorList>
    </citation>
    <scope>IDENTIFICATION</scope>
</reference>
<dbReference type="Pfam" id="PF05383">
    <property type="entry name" value="La"/>
    <property type="match status" value="1"/>
</dbReference>
<proteinExistence type="inferred from homology"/>
<dbReference type="InterPro" id="IPR036390">
    <property type="entry name" value="WH_DNA-bd_sf"/>
</dbReference>
<feature type="compositionally biased region" description="Polar residues" evidence="4">
    <location>
        <begin position="1"/>
        <end position="25"/>
    </location>
</feature>
<keyword evidence="1 3" id="KW-0694">RNA-binding</keyword>
<evidence type="ECO:0000259" key="5">
    <source>
        <dbReference type="PROSITE" id="PS50961"/>
    </source>
</evidence>
<dbReference type="PANTHER" id="PTHR22792">
    <property type="entry name" value="LUPUS LA PROTEIN-RELATED"/>
    <property type="match status" value="1"/>
</dbReference>
<organism evidence="6 7">
    <name type="scientific">Microcebus murinus</name>
    <name type="common">Gray mouse lemur</name>
    <name type="synonym">Lemur murinus</name>
    <dbReference type="NCBI Taxonomy" id="30608"/>
    <lineage>
        <taxon>Eukaryota</taxon>
        <taxon>Metazoa</taxon>
        <taxon>Chordata</taxon>
        <taxon>Craniata</taxon>
        <taxon>Vertebrata</taxon>
        <taxon>Euteleostomi</taxon>
        <taxon>Mammalia</taxon>
        <taxon>Eutheria</taxon>
        <taxon>Euarchontoglires</taxon>
        <taxon>Primates</taxon>
        <taxon>Strepsirrhini</taxon>
        <taxon>Lemuriformes</taxon>
        <taxon>Cheirogaleidae</taxon>
        <taxon>Microcebus</taxon>
    </lineage>
</organism>
<feature type="compositionally biased region" description="Basic residues" evidence="4">
    <location>
        <begin position="142"/>
        <end position="152"/>
    </location>
</feature>
<dbReference type="GO" id="GO:0005829">
    <property type="term" value="C:cytosol"/>
    <property type="evidence" value="ECO:0007669"/>
    <property type="project" value="TreeGrafter"/>
</dbReference>
<dbReference type="InterPro" id="IPR036388">
    <property type="entry name" value="WH-like_DNA-bd_sf"/>
</dbReference>
<keyword evidence="7" id="KW-1185">Reference proteome</keyword>
<dbReference type="SUPFAM" id="SSF46785">
    <property type="entry name" value="Winged helix' DNA-binding domain"/>
    <property type="match status" value="1"/>
</dbReference>
<dbReference type="SMART" id="SM00715">
    <property type="entry name" value="LA"/>
    <property type="match status" value="1"/>
</dbReference>
<dbReference type="EMBL" id="ABDC03021654">
    <property type="status" value="NOT_ANNOTATED_CDS"/>
    <property type="molecule type" value="Genomic_DNA"/>
</dbReference>
<dbReference type="Ensembl" id="ENSMICT00000030382.2">
    <property type="protein sequence ID" value="ENSMICP00000033737.1"/>
    <property type="gene ID" value="ENSMICG00000037883.2"/>
</dbReference>
<dbReference type="GO" id="GO:0045727">
    <property type="term" value="P:positive regulation of translation"/>
    <property type="evidence" value="ECO:0007669"/>
    <property type="project" value="TreeGrafter"/>
</dbReference>
<feature type="region of interest" description="Disordered" evidence="4">
    <location>
        <begin position="1"/>
        <end position="77"/>
    </location>
</feature>
<name>A0A8C5W7W7_MICMU</name>
<sequence length="345" mass="39785">MANWPTPSELVNTGCQSVISQGNKKLQNRKEKEEKVEKRSNSESKENRETKLDGPGENVSEDEAQSSNQRKRANKHKWVHHLSHLDDVRPDTQGVNLKQINQHITIGEMIHEVGGETEKRDDQDEVSSVRSEGGNIQGSFRGRGRRRGRGRGNPRLNFDYSYGYREHGERTDQPFQTEVNTSMIYYYDDGTGVQAYPVEEVLLKEYIKRQIEYYFSIENLEQDFFLRRRMDEQGFLPISLIAGFHCVEALTTNLNLILEALKDSTEVEIIEPEKWPIPGPPPCNVPQTDFSQLIDCPEFVPGQAFYSHTGNNFSSRTNNVTVGYLVQFVYPFFSLFRFSKKIYDK</sequence>
<dbReference type="PROSITE" id="PS50961">
    <property type="entry name" value="HTH_LA"/>
    <property type="match status" value="1"/>
</dbReference>
<dbReference type="InterPro" id="IPR006630">
    <property type="entry name" value="La_HTH"/>
</dbReference>
<dbReference type="Proteomes" id="UP000694394">
    <property type="component" value="Chromosome 18"/>
</dbReference>
<feature type="compositionally biased region" description="Basic and acidic residues" evidence="4">
    <location>
        <begin position="113"/>
        <end position="122"/>
    </location>
</feature>
<reference evidence="6" key="3">
    <citation type="submission" date="2025-09" db="UniProtKB">
        <authorList>
            <consortium name="Ensembl"/>
        </authorList>
    </citation>
    <scope>IDENTIFICATION</scope>
</reference>
<dbReference type="Gene3D" id="1.10.10.10">
    <property type="entry name" value="Winged helix-like DNA-binding domain superfamily/Winged helix DNA-binding domain"/>
    <property type="match status" value="1"/>
</dbReference>
<evidence type="ECO:0000256" key="3">
    <source>
        <dbReference type="PROSITE-ProRule" id="PRU00332"/>
    </source>
</evidence>
<dbReference type="InterPro" id="IPR045180">
    <property type="entry name" value="La_dom_prot"/>
</dbReference>
<feature type="domain" description="HTH La-type RNA-binding" evidence="5">
    <location>
        <begin position="197"/>
        <end position="289"/>
    </location>
</feature>
<comment type="similarity">
    <text evidence="2">Belongs to the LARP family.</text>
</comment>
<accession>A0A8C5W7W7</accession>
<evidence type="ECO:0000256" key="4">
    <source>
        <dbReference type="SAM" id="MobiDB-lite"/>
    </source>
</evidence>
<protein>
    <recommendedName>
        <fullName evidence="5">HTH La-type RNA-binding domain-containing protein</fullName>
    </recommendedName>
</protein>
<feature type="region of interest" description="Disordered" evidence="4">
    <location>
        <begin position="113"/>
        <end position="153"/>
    </location>
</feature>
<gene>
    <name evidence="6" type="primary">LOC105866008</name>
</gene>
<dbReference type="AlphaFoldDB" id="A0A8C5W7W7"/>